<accession>A0A7S0PCF7</accession>
<feature type="compositionally biased region" description="Basic residues" evidence="1">
    <location>
        <begin position="189"/>
        <end position="198"/>
    </location>
</feature>
<gene>
    <name evidence="2" type="ORF">CROE0942_LOCUS7127</name>
</gene>
<sequence>MVAAMAGVHEHEGDSSDDEDSVGDFGGADGGGGIASSAVSWGALKGAPSQLDDEPSKLAVPGASLGAPQSQEDVGALVPFAKGRGGALPAELGPQVAAADTTKTAAATLDAAARPRRSSRTGRAETRSRQRSRSRSTDVTSSRRWMLHQQSGSGEFLASSDRHERRPPPRASAGHADIAPLIQGAVSPRGRRHSRPGV</sequence>
<dbReference type="AlphaFoldDB" id="A0A7S0PCF7"/>
<proteinExistence type="predicted"/>
<feature type="region of interest" description="Disordered" evidence="1">
    <location>
        <begin position="83"/>
        <end position="198"/>
    </location>
</feature>
<name>A0A7S0PCF7_CAFRO</name>
<protein>
    <submittedName>
        <fullName evidence="2">Uncharacterized protein</fullName>
    </submittedName>
</protein>
<feature type="compositionally biased region" description="Gly residues" evidence="1">
    <location>
        <begin position="24"/>
        <end position="34"/>
    </location>
</feature>
<reference evidence="2" key="1">
    <citation type="submission" date="2021-01" db="EMBL/GenBank/DDBJ databases">
        <authorList>
            <person name="Corre E."/>
            <person name="Pelletier E."/>
            <person name="Niang G."/>
            <person name="Scheremetjew M."/>
            <person name="Finn R."/>
            <person name="Kale V."/>
            <person name="Holt S."/>
            <person name="Cochrane G."/>
            <person name="Meng A."/>
            <person name="Brown T."/>
            <person name="Cohen L."/>
        </authorList>
    </citation>
    <scope>NUCLEOTIDE SEQUENCE</scope>
    <source>
        <strain evidence="2">E4-10</strain>
    </source>
</reference>
<evidence type="ECO:0000313" key="2">
    <source>
        <dbReference type="EMBL" id="CAD8562750.1"/>
    </source>
</evidence>
<organism evidence="2">
    <name type="scientific">Cafeteria roenbergensis</name>
    <name type="common">Marine flagellate</name>
    <dbReference type="NCBI Taxonomy" id="33653"/>
    <lineage>
        <taxon>Eukaryota</taxon>
        <taxon>Sar</taxon>
        <taxon>Stramenopiles</taxon>
        <taxon>Bigyra</taxon>
        <taxon>Opalozoa</taxon>
        <taxon>Bicosoecida</taxon>
        <taxon>Cafeteriaceae</taxon>
        <taxon>Cafeteria</taxon>
    </lineage>
</organism>
<feature type="compositionally biased region" description="Low complexity" evidence="1">
    <location>
        <begin position="97"/>
        <end position="112"/>
    </location>
</feature>
<dbReference type="EMBL" id="HBET01010350">
    <property type="protein sequence ID" value="CAD8562750.1"/>
    <property type="molecule type" value="Transcribed_RNA"/>
</dbReference>
<evidence type="ECO:0000256" key="1">
    <source>
        <dbReference type="SAM" id="MobiDB-lite"/>
    </source>
</evidence>
<feature type="region of interest" description="Disordered" evidence="1">
    <location>
        <begin position="1"/>
        <end position="71"/>
    </location>
</feature>